<organism evidence="3 4">
    <name type="scientific">Odoribacter laneus YIT 12061</name>
    <dbReference type="NCBI Taxonomy" id="742817"/>
    <lineage>
        <taxon>Bacteria</taxon>
        <taxon>Pseudomonadati</taxon>
        <taxon>Bacteroidota</taxon>
        <taxon>Bacteroidia</taxon>
        <taxon>Bacteroidales</taxon>
        <taxon>Odoribacteraceae</taxon>
        <taxon>Odoribacter</taxon>
    </lineage>
</organism>
<feature type="transmembrane region" description="Helical" evidence="1">
    <location>
        <begin position="275"/>
        <end position="298"/>
    </location>
</feature>
<feature type="transmembrane region" description="Helical" evidence="1">
    <location>
        <begin position="157"/>
        <end position="176"/>
    </location>
</feature>
<feature type="transmembrane region" description="Helical" evidence="1">
    <location>
        <begin position="37"/>
        <end position="56"/>
    </location>
</feature>
<comment type="caution">
    <text evidence="3">The sequence shown here is derived from an EMBL/GenBank/DDBJ whole genome shotgun (WGS) entry which is preliminary data.</text>
</comment>
<dbReference type="PANTHER" id="PTHR23028">
    <property type="entry name" value="ACETYLTRANSFERASE"/>
    <property type="match status" value="1"/>
</dbReference>
<dbReference type="STRING" id="742817.HMPREF9449_01572"/>
<keyword evidence="1" id="KW-1133">Transmembrane helix</keyword>
<dbReference type="HOGENOM" id="CLU_005679_2_5_10"/>
<feature type="transmembrane region" description="Helical" evidence="1">
    <location>
        <begin position="188"/>
        <end position="208"/>
    </location>
</feature>
<dbReference type="Proteomes" id="UP000004892">
    <property type="component" value="Unassembled WGS sequence"/>
</dbReference>
<evidence type="ECO:0000313" key="4">
    <source>
        <dbReference type="Proteomes" id="UP000004892"/>
    </source>
</evidence>
<dbReference type="InterPro" id="IPR050879">
    <property type="entry name" value="Acyltransferase_3"/>
</dbReference>
<evidence type="ECO:0000313" key="3">
    <source>
        <dbReference type="EMBL" id="EHP47719.1"/>
    </source>
</evidence>
<keyword evidence="1" id="KW-0472">Membrane</keyword>
<dbReference type="GO" id="GO:0016020">
    <property type="term" value="C:membrane"/>
    <property type="evidence" value="ECO:0007669"/>
    <property type="project" value="TreeGrafter"/>
</dbReference>
<dbReference type="eggNOG" id="COG1835">
    <property type="taxonomic scope" value="Bacteria"/>
</dbReference>
<dbReference type="GO" id="GO:0009103">
    <property type="term" value="P:lipopolysaccharide biosynthetic process"/>
    <property type="evidence" value="ECO:0007669"/>
    <property type="project" value="TreeGrafter"/>
</dbReference>
<dbReference type="PANTHER" id="PTHR23028:SF53">
    <property type="entry name" value="ACYL_TRANSF_3 DOMAIN-CONTAINING PROTEIN"/>
    <property type="match status" value="1"/>
</dbReference>
<proteinExistence type="predicted"/>
<dbReference type="EMBL" id="ADMC01000022">
    <property type="protein sequence ID" value="EHP47719.1"/>
    <property type="molecule type" value="Genomic_DNA"/>
</dbReference>
<feature type="transmembrane region" description="Helical" evidence="1">
    <location>
        <begin position="77"/>
        <end position="97"/>
    </location>
</feature>
<feature type="transmembrane region" description="Helical" evidence="1">
    <location>
        <begin position="310"/>
        <end position="332"/>
    </location>
</feature>
<dbReference type="GO" id="GO:0016747">
    <property type="term" value="F:acyltransferase activity, transferring groups other than amino-acyl groups"/>
    <property type="evidence" value="ECO:0007669"/>
    <property type="project" value="InterPro"/>
</dbReference>
<dbReference type="InterPro" id="IPR002656">
    <property type="entry name" value="Acyl_transf_3_dom"/>
</dbReference>
<evidence type="ECO:0000256" key="1">
    <source>
        <dbReference type="SAM" id="Phobius"/>
    </source>
</evidence>
<dbReference type="Pfam" id="PF01757">
    <property type="entry name" value="Acyl_transf_3"/>
    <property type="match status" value="1"/>
</dbReference>
<reference evidence="3 4" key="1">
    <citation type="submission" date="2012-01" db="EMBL/GenBank/DDBJ databases">
        <title>The Genome Sequence of Odoribacter laneus YIT 12061.</title>
        <authorList>
            <consortium name="The Broad Institute Genome Sequencing Platform"/>
            <person name="Earl A."/>
            <person name="Ward D."/>
            <person name="Feldgarden M."/>
            <person name="Gevers D."/>
            <person name="Morotomi M."/>
            <person name="Young S.K."/>
            <person name="Zeng Q."/>
            <person name="Gargeya S."/>
            <person name="Fitzgerald M."/>
            <person name="Haas B."/>
            <person name="Abouelleil A."/>
            <person name="Alvarado L."/>
            <person name="Arachchi H.M."/>
            <person name="Berlin A."/>
            <person name="Chapman S.B."/>
            <person name="Gearin G."/>
            <person name="Goldberg J."/>
            <person name="Griggs A."/>
            <person name="Gujja S."/>
            <person name="Hansen M."/>
            <person name="Heiman D."/>
            <person name="Howarth C."/>
            <person name="Larimer J."/>
            <person name="Lui A."/>
            <person name="MacDonald P.J.P."/>
            <person name="McCowen C."/>
            <person name="Montmayeur A."/>
            <person name="Murphy C."/>
            <person name="Neiman D."/>
            <person name="Pearson M."/>
            <person name="Priest M."/>
            <person name="Roberts A."/>
            <person name="Saif S."/>
            <person name="Shea T."/>
            <person name="Sisk P."/>
            <person name="Stolte C."/>
            <person name="Sykes S."/>
            <person name="Wortman J."/>
            <person name="Nusbaum C."/>
            <person name="Birren B."/>
        </authorList>
    </citation>
    <scope>NUCLEOTIDE SEQUENCE [LARGE SCALE GENOMIC DNA]</scope>
    <source>
        <strain evidence="3 4">YIT 12061</strain>
    </source>
</reference>
<protein>
    <recommendedName>
        <fullName evidence="2">Acyltransferase 3 domain-containing protein</fullName>
    </recommendedName>
</protein>
<feature type="transmembrane region" description="Helical" evidence="1">
    <location>
        <begin position="220"/>
        <end position="236"/>
    </location>
</feature>
<dbReference type="PATRIC" id="fig|742817.3.peg.1677"/>
<keyword evidence="1" id="KW-0812">Transmembrane</keyword>
<feature type="domain" description="Acyltransferase 3" evidence="2">
    <location>
        <begin position="5"/>
        <end position="329"/>
    </location>
</feature>
<dbReference type="GeneID" id="98069140"/>
<dbReference type="AlphaFoldDB" id="H1DH36"/>
<feature type="transmembrane region" description="Helical" evidence="1">
    <location>
        <begin position="131"/>
        <end position="150"/>
    </location>
</feature>
<dbReference type="RefSeq" id="WP_009136720.1">
    <property type="nucleotide sequence ID" value="NZ_JH594596.1"/>
</dbReference>
<keyword evidence="4" id="KW-1185">Reference proteome</keyword>
<sequence>MINTLTSLRFLFAMMIFGAHCYVIDSFFDAHFFKEGFVGVSFFFVLSGFIIAYNYQHKLQENKISKRTFWVARIARVYPLHWLTLFIAVILGNYVVASDCMDWLKHFLASFTLTNAYIPKADYFFSFNSPSWSLCCEQLFYFCFPFLIPLAKTYKRLLYLFIPIAIIVVTGMYFTPEDEIKGYWYVNPVTRFPDFIVGMLLFHLYNFLKNKHITSRQGSAMEIISVLFFLSFYLFASEIPKVYRYSCYYWLPVAMVLISFSLQKGVLSRILSNRLLVTGGEISYSFYLIHLFVLLLYAEWQKETNFKIAWYISIPVLFCIIILLSLLSYRYFEKPMNQKIKSLFNK</sequence>
<name>H1DH36_9BACT</name>
<accession>H1DH36</accession>
<feature type="transmembrane region" description="Helical" evidence="1">
    <location>
        <begin position="242"/>
        <end position="263"/>
    </location>
</feature>
<gene>
    <name evidence="3" type="ORF">HMPREF9449_01572</name>
</gene>
<evidence type="ECO:0000259" key="2">
    <source>
        <dbReference type="Pfam" id="PF01757"/>
    </source>
</evidence>